<dbReference type="InterPro" id="IPR002051">
    <property type="entry name" value="Haem_Oase"/>
</dbReference>
<dbReference type="GO" id="GO:0005789">
    <property type="term" value="C:endoplasmic reticulum membrane"/>
    <property type="evidence" value="ECO:0007669"/>
    <property type="project" value="UniProtKB-SubCell"/>
</dbReference>
<keyword evidence="13" id="KW-0812">Transmembrane</keyword>
<evidence type="ECO:0000256" key="11">
    <source>
        <dbReference type="ARBA" id="ARBA00046441"/>
    </source>
</evidence>
<evidence type="ECO:0000256" key="7">
    <source>
        <dbReference type="ARBA" id="ARBA00023004"/>
    </source>
</evidence>
<keyword evidence="13" id="KW-0472">Membrane</keyword>
<dbReference type="FunFam" id="1.20.910.10:FF:000001">
    <property type="entry name" value="Heme oxygenase 1"/>
    <property type="match status" value="1"/>
</dbReference>
<evidence type="ECO:0000256" key="5">
    <source>
        <dbReference type="ARBA" id="ARBA00022824"/>
    </source>
</evidence>
<evidence type="ECO:0000256" key="4">
    <source>
        <dbReference type="ARBA" id="ARBA00022723"/>
    </source>
</evidence>
<reference evidence="14" key="2">
    <citation type="submission" date="2025-09" db="UniProtKB">
        <authorList>
            <consortium name="Ensembl"/>
        </authorList>
    </citation>
    <scope>IDENTIFICATION</scope>
</reference>
<evidence type="ECO:0000256" key="12">
    <source>
        <dbReference type="ARBA" id="ARBA00047547"/>
    </source>
</evidence>
<dbReference type="GO" id="GO:0006788">
    <property type="term" value="P:heme oxidation"/>
    <property type="evidence" value="ECO:0007669"/>
    <property type="project" value="InterPro"/>
</dbReference>
<dbReference type="GO" id="GO:0020037">
    <property type="term" value="F:heme binding"/>
    <property type="evidence" value="ECO:0007669"/>
    <property type="project" value="TreeGrafter"/>
</dbReference>
<dbReference type="InterPro" id="IPR016084">
    <property type="entry name" value="Haem_Oase-like_multi-hlx"/>
</dbReference>
<reference evidence="14" key="1">
    <citation type="submission" date="2025-08" db="UniProtKB">
        <authorList>
            <consortium name="Ensembl"/>
        </authorList>
    </citation>
    <scope>IDENTIFICATION</scope>
</reference>
<comment type="subunit">
    <text evidence="11">Homodimer and higher order homooligomer. Oligomerization is crucial for its stability and function in the endoplasmic reticulum. Interacts with FLVCR2; this interaction is potentiated in the presence of heme.</text>
</comment>
<dbReference type="GO" id="GO:0046872">
    <property type="term" value="F:metal ion binding"/>
    <property type="evidence" value="ECO:0007669"/>
    <property type="project" value="UniProtKB-KW"/>
</dbReference>
<evidence type="ECO:0000313" key="14">
    <source>
        <dbReference type="Ensembl" id="ENSMMMP00000008780.1"/>
    </source>
</evidence>
<dbReference type="Proteomes" id="UP000694407">
    <property type="component" value="Unplaced"/>
</dbReference>
<keyword evidence="5" id="KW-0256">Endoplasmic reticulum</keyword>
<evidence type="ECO:0000256" key="1">
    <source>
        <dbReference type="ARBA" id="ARBA00006134"/>
    </source>
</evidence>
<comment type="function">
    <text evidence="8">Catalyzes the oxidative cleavage of heme at the alpha-methene bridge carbon, released as carbon monoxide (CO), to generate biliverdin IXalpha, while releasing the central heme iron chelate as ferrous iron.</text>
</comment>
<dbReference type="PRINTS" id="PR00088">
    <property type="entry name" value="HAEMOXYGNASE"/>
</dbReference>
<dbReference type="AlphaFoldDB" id="A0A8C6EQT5"/>
<evidence type="ECO:0000256" key="6">
    <source>
        <dbReference type="ARBA" id="ARBA00023002"/>
    </source>
</evidence>
<evidence type="ECO:0000256" key="9">
    <source>
        <dbReference type="ARBA" id="ARBA00037869"/>
    </source>
</evidence>
<keyword evidence="4" id="KW-0479">Metal-binding</keyword>
<keyword evidence="15" id="KW-1185">Reference proteome</keyword>
<dbReference type="GO" id="GO:0004392">
    <property type="term" value="F:heme oxygenase (decyclizing) activity"/>
    <property type="evidence" value="ECO:0007669"/>
    <property type="project" value="UniProtKB-EC"/>
</dbReference>
<evidence type="ECO:0000256" key="8">
    <source>
        <dbReference type="ARBA" id="ARBA00037361"/>
    </source>
</evidence>
<dbReference type="GeneTree" id="ENSGT00390000017673"/>
<name>A0A8C6EQT5_MARMA</name>
<dbReference type="Gene3D" id="1.20.910.10">
    <property type="entry name" value="Heme oxygenase-like"/>
    <property type="match status" value="1"/>
</dbReference>
<sequence>INSLPQDLCKALKEATKEVHTQAENAEFMRNFQKGQVTRKGFKLVMVSLYHVYVALEEQIQRNKDNPVFATLYFPEELHHRATMEQDMACWYGPRWQQAVPYTVERWEPELLVAHAYTHYLGNLSRGQVLKKITHKALDLPSSGGGLAFFTFPKVASATKFKQLYRSLMNTLEMTPEVRQRVIKEAKTAFLLNIKLFEELQELPTQDPEDQHPSQTAGLRHRASSRVQGEVLLLFSKSLGNGTLSNIETFLFWFLTLTMLLFITKLKKL</sequence>
<dbReference type="CDD" id="cd00232">
    <property type="entry name" value="HemeO-like"/>
    <property type="match status" value="1"/>
</dbReference>
<dbReference type="Pfam" id="PF01126">
    <property type="entry name" value="Heme_oxygenase"/>
    <property type="match status" value="1"/>
</dbReference>
<keyword evidence="6" id="KW-0560">Oxidoreductase</keyword>
<evidence type="ECO:0000256" key="3">
    <source>
        <dbReference type="ARBA" id="ARBA00022617"/>
    </source>
</evidence>
<dbReference type="EC" id="1.14.14.18" evidence="2"/>
<keyword evidence="3" id="KW-0349">Heme</keyword>
<evidence type="ECO:0000256" key="13">
    <source>
        <dbReference type="SAM" id="Phobius"/>
    </source>
</evidence>
<comment type="similarity">
    <text evidence="1">Belongs to the heme oxygenase family.</text>
</comment>
<comment type="subcellular location">
    <subcellularLocation>
        <location evidence="9">Endoplasmic reticulum membrane</location>
        <topology evidence="9">Single-pass type IV membrane protein</topology>
        <orientation evidence="9">Cytoplasmic side</orientation>
    </subcellularLocation>
</comment>
<comment type="catalytic activity">
    <reaction evidence="12">
        <text>heme b + 3 reduced [NADPH--hemoprotein reductase] + 3 O2 = biliverdin IXalpha + CO + Fe(2+) + 3 oxidized [NADPH--hemoprotein reductase] + 3 H2O + H(+)</text>
        <dbReference type="Rhea" id="RHEA:21764"/>
        <dbReference type="Rhea" id="RHEA-COMP:11964"/>
        <dbReference type="Rhea" id="RHEA-COMP:11965"/>
        <dbReference type="ChEBI" id="CHEBI:15377"/>
        <dbReference type="ChEBI" id="CHEBI:15378"/>
        <dbReference type="ChEBI" id="CHEBI:15379"/>
        <dbReference type="ChEBI" id="CHEBI:17245"/>
        <dbReference type="ChEBI" id="CHEBI:29033"/>
        <dbReference type="ChEBI" id="CHEBI:57618"/>
        <dbReference type="ChEBI" id="CHEBI:57991"/>
        <dbReference type="ChEBI" id="CHEBI:58210"/>
        <dbReference type="ChEBI" id="CHEBI:60344"/>
        <dbReference type="EC" id="1.14.14.18"/>
    </reaction>
    <physiologicalReaction direction="left-to-right" evidence="12">
        <dbReference type="Rhea" id="RHEA:21765"/>
    </physiologicalReaction>
</comment>
<dbReference type="GO" id="GO:0042167">
    <property type="term" value="P:heme catabolic process"/>
    <property type="evidence" value="ECO:0007669"/>
    <property type="project" value="TreeGrafter"/>
</dbReference>
<proteinExistence type="inferred from homology"/>
<dbReference type="Ensembl" id="ENSMMMT00000010016.1">
    <property type="protein sequence ID" value="ENSMMMP00000008780.1"/>
    <property type="gene ID" value="ENSMMMG00000007830.1"/>
</dbReference>
<protein>
    <recommendedName>
        <fullName evidence="10">Heme oxygenase 1</fullName>
        <ecNumber evidence="2">1.14.14.18</ecNumber>
    </recommendedName>
</protein>
<keyword evidence="13" id="KW-1133">Transmembrane helix</keyword>
<evidence type="ECO:0000256" key="2">
    <source>
        <dbReference type="ARBA" id="ARBA00012360"/>
    </source>
</evidence>
<dbReference type="PANTHER" id="PTHR10720:SF1">
    <property type="entry name" value="HEME OXYGENASE 1"/>
    <property type="match status" value="1"/>
</dbReference>
<feature type="transmembrane region" description="Helical" evidence="13">
    <location>
        <begin position="250"/>
        <end position="266"/>
    </location>
</feature>
<dbReference type="InterPro" id="IPR016053">
    <property type="entry name" value="Haem_Oase-like"/>
</dbReference>
<dbReference type="GO" id="GO:0006979">
    <property type="term" value="P:response to oxidative stress"/>
    <property type="evidence" value="ECO:0007669"/>
    <property type="project" value="TreeGrafter"/>
</dbReference>
<evidence type="ECO:0000256" key="10">
    <source>
        <dbReference type="ARBA" id="ARBA00040247"/>
    </source>
</evidence>
<dbReference type="SUPFAM" id="SSF48613">
    <property type="entry name" value="Heme oxygenase-like"/>
    <property type="match status" value="1"/>
</dbReference>
<accession>A0A8C6EQT5</accession>
<organism evidence="14 15">
    <name type="scientific">Marmota marmota marmota</name>
    <name type="common">Alpine marmot</name>
    <dbReference type="NCBI Taxonomy" id="9994"/>
    <lineage>
        <taxon>Eukaryota</taxon>
        <taxon>Metazoa</taxon>
        <taxon>Chordata</taxon>
        <taxon>Craniata</taxon>
        <taxon>Vertebrata</taxon>
        <taxon>Euteleostomi</taxon>
        <taxon>Mammalia</taxon>
        <taxon>Eutheria</taxon>
        <taxon>Euarchontoglires</taxon>
        <taxon>Glires</taxon>
        <taxon>Rodentia</taxon>
        <taxon>Sciuromorpha</taxon>
        <taxon>Sciuridae</taxon>
        <taxon>Xerinae</taxon>
        <taxon>Marmotini</taxon>
        <taxon>Marmota</taxon>
    </lineage>
</organism>
<keyword evidence="7" id="KW-0408">Iron</keyword>
<evidence type="ECO:0000313" key="15">
    <source>
        <dbReference type="Proteomes" id="UP000694407"/>
    </source>
</evidence>
<dbReference type="PANTHER" id="PTHR10720">
    <property type="entry name" value="HEME OXYGENASE"/>
    <property type="match status" value="1"/>
</dbReference>